<feature type="domain" description="Oxidoreductase-like" evidence="1">
    <location>
        <begin position="55"/>
        <end position="78"/>
    </location>
</feature>
<dbReference type="InterPro" id="IPR039251">
    <property type="entry name" value="OXLD1"/>
</dbReference>
<evidence type="ECO:0000259" key="1">
    <source>
        <dbReference type="Pfam" id="PF09791"/>
    </source>
</evidence>
<name>A0ABQ7QEB3_PLUXY</name>
<dbReference type="PANTHER" id="PTHR21193">
    <property type="entry name" value="OXIDOREDUCTASE-LIKE DOMAIN-CONTAINING PROTEIN 1"/>
    <property type="match status" value="1"/>
</dbReference>
<dbReference type="InterPro" id="IPR019180">
    <property type="entry name" value="Oxidoreductase-like_N"/>
</dbReference>
<dbReference type="EMBL" id="JAHIBW010000017">
    <property type="protein sequence ID" value="KAG7303109.1"/>
    <property type="molecule type" value="Genomic_DNA"/>
</dbReference>
<gene>
    <name evidence="2" type="ORF">JYU34_013138</name>
</gene>
<dbReference type="Pfam" id="PF09791">
    <property type="entry name" value="Oxidored-like"/>
    <property type="match status" value="1"/>
</dbReference>
<proteinExistence type="predicted"/>
<reference evidence="2 3" key="1">
    <citation type="submission" date="2021-06" db="EMBL/GenBank/DDBJ databases">
        <title>A haploid diamondback moth (Plutella xylostella L.) genome assembly resolves 31 chromosomes and identifies a diamide resistance mutation.</title>
        <authorList>
            <person name="Ward C.M."/>
            <person name="Perry K.D."/>
            <person name="Baker G."/>
            <person name="Powis K."/>
            <person name="Heckel D.G."/>
            <person name="Baxter S.W."/>
        </authorList>
    </citation>
    <scope>NUCLEOTIDE SEQUENCE [LARGE SCALE GENOMIC DNA]</scope>
    <source>
        <strain evidence="2 3">LV</strain>
        <tissue evidence="2">Single pupa</tissue>
    </source>
</reference>
<evidence type="ECO:0000313" key="2">
    <source>
        <dbReference type="EMBL" id="KAG7303109.1"/>
    </source>
</evidence>
<sequence length="115" mass="12955">MIKNSFFCFVRQRTGLLAETTIKFNSSRNLSVEQETNDEKEKELKRIAEEASLDEPPTTCCQSGCSNCVFIAWADALTAKMQTASPEIAEKILNSVDDPNMKAYLEMELKIRGLK</sequence>
<evidence type="ECO:0000313" key="3">
    <source>
        <dbReference type="Proteomes" id="UP000823941"/>
    </source>
</evidence>
<accession>A0ABQ7QEB3</accession>
<dbReference type="Proteomes" id="UP000823941">
    <property type="component" value="Chromosome 17"/>
</dbReference>
<dbReference type="PANTHER" id="PTHR21193:SF3">
    <property type="entry name" value="OXIDOREDUCTASE-LIKE DOMAIN-CONTAINING PROTEIN 1"/>
    <property type="match status" value="1"/>
</dbReference>
<protein>
    <recommendedName>
        <fullName evidence="1">Oxidoreductase-like domain-containing protein</fullName>
    </recommendedName>
</protein>
<keyword evidence="3" id="KW-1185">Reference proteome</keyword>
<comment type="caution">
    <text evidence="2">The sequence shown here is derived from an EMBL/GenBank/DDBJ whole genome shotgun (WGS) entry which is preliminary data.</text>
</comment>
<organism evidence="2 3">
    <name type="scientific">Plutella xylostella</name>
    <name type="common">Diamondback moth</name>
    <name type="synonym">Plutella maculipennis</name>
    <dbReference type="NCBI Taxonomy" id="51655"/>
    <lineage>
        <taxon>Eukaryota</taxon>
        <taxon>Metazoa</taxon>
        <taxon>Ecdysozoa</taxon>
        <taxon>Arthropoda</taxon>
        <taxon>Hexapoda</taxon>
        <taxon>Insecta</taxon>
        <taxon>Pterygota</taxon>
        <taxon>Neoptera</taxon>
        <taxon>Endopterygota</taxon>
        <taxon>Lepidoptera</taxon>
        <taxon>Glossata</taxon>
        <taxon>Ditrysia</taxon>
        <taxon>Yponomeutoidea</taxon>
        <taxon>Plutellidae</taxon>
        <taxon>Plutella</taxon>
    </lineage>
</organism>